<dbReference type="EnsemblMetazoa" id="ASIC008868-RA">
    <property type="protein sequence ID" value="ASIC008868-PA"/>
    <property type="gene ID" value="ASIC008868"/>
</dbReference>
<dbReference type="Proteomes" id="UP000030765">
    <property type="component" value="Unassembled WGS sequence"/>
</dbReference>
<reference evidence="3" key="2">
    <citation type="submission" date="2020-05" db="UniProtKB">
        <authorList>
            <consortium name="EnsemblMetazoa"/>
        </authorList>
    </citation>
    <scope>IDENTIFICATION</scope>
</reference>
<evidence type="ECO:0000313" key="3">
    <source>
        <dbReference type="EnsemblMetazoa" id="ASIC008868-PA"/>
    </source>
</evidence>
<protein>
    <submittedName>
        <fullName evidence="2 3">Uncharacterized protein</fullName>
    </submittedName>
</protein>
<organism evidence="2">
    <name type="scientific">Anopheles sinensis</name>
    <name type="common">Mosquito</name>
    <dbReference type="NCBI Taxonomy" id="74873"/>
    <lineage>
        <taxon>Eukaryota</taxon>
        <taxon>Metazoa</taxon>
        <taxon>Ecdysozoa</taxon>
        <taxon>Arthropoda</taxon>
        <taxon>Hexapoda</taxon>
        <taxon>Insecta</taxon>
        <taxon>Pterygota</taxon>
        <taxon>Neoptera</taxon>
        <taxon>Endopterygota</taxon>
        <taxon>Diptera</taxon>
        <taxon>Nematocera</taxon>
        <taxon>Culicoidea</taxon>
        <taxon>Culicidae</taxon>
        <taxon>Anophelinae</taxon>
        <taxon>Anopheles</taxon>
    </lineage>
</organism>
<proteinExistence type="predicted"/>
<feature type="region of interest" description="Disordered" evidence="1">
    <location>
        <begin position="13"/>
        <end position="57"/>
    </location>
</feature>
<feature type="compositionally biased region" description="Polar residues" evidence="1">
    <location>
        <begin position="34"/>
        <end position="47"/>
    </location>
</feature>
<sequence>MRQCTINLHQIKTNPLPSVSHENSGQIPGVAESHQPSSNRPPSTGSRSLFPEKPPAQRCPSVVALGEQTLLTAFEPSARASGVMVMLTAPKKTPCWGSRDAGGGGRNAQRNGQDNLLGRRCCQCHRRRRSSVETNFV</sequence>
<gene>
    <name evidence="2" type="ORF">ZHAS_00008868</name>
</gene>
<dbReference type="EMBL" id="ATLV01016355">
    <property type="status" value="NOT_ANNOTATED_CDS"/>
    <property type="molecule type" value="Genomic_DNA"/>
</dbReference>
<keyword evidence="4" id="KW-1185">Reference proteome</keyword>
<dbReference type="VEuPathDB" id="VectorBase:ASIC008868"/>
<name>A0A084VTI2_ANOSI</name>
<feature type="compositionally biased region" description="Polar residues" evidence="1">
    <location>
        <begin position="13"/>
        <end position="26"/>
    </location>
</feature>
<accession>A0A084VTI2</accession>
<evidence type="ECO:0000256" key="1">
    <source>
        <dbReference type="SAM" id="MobiDB-lite"/>
    </source>
</evidence>
<dbReference type="AlphaFoldDB" id="A0A084VTI2"/>
<reference evidence="2 4" key="1">
    <citation type="journal article" date="2014" name="BMC Genomics">
        <title>Genome sequence of Anopheles sinensis provides insight into genetics basis of mosquito competence for malaria parasites.</title>
        <authorList>
            <person name="Zhou D."/>
            <person name="Zhang D."/>
            <person name="Ding G."/>
            <person name="Shi L."/>
            <person name="Hou Q."/>
            <person name="Ye Y."/>
            <person name="Xu Y."/>
            <person name="Zhou H."/>
            <person name="Xiong C."/>
            <person name="Li S."/>
            <person name="Yu J."/>
            <person name="Hong S."/>
            <person name="Yu X."/>
            <person name="Zou P."/>
            <person name="Chen C."/>
            <person name="Chang X."/>
            <person name="Wang W."/>
            <person name="Lv Y."/>
            <person name="Sun Y."/>
            <person name="Ma L."/>
            <person name="Shen B."/>
            <person name="Zhu C."/>
        </authorList>
    </citation>
    <scope>NUCLEOTIDE SEQUENCE [LARGE SCALE GENOMIC DNA]</scope>
</reference>
<evidence type="ECO:0000313" key="4">
    <source>
        <dbReference type="Proteomes" id="UP000030765"/>
    </source>
</evidence>
<feature type="region of interest" description="Disordered" evidence="1">
    <location>
        <begin position="92"/>
        <end position="112"/>
    </location>
</feature>
<dbReference type="EMBL" id="KE525079">
    <property type="protein sequence ID" value="KFB41276.1"/>
    <property type="molecule type" value="Genomic_DNA"/>
</dbReference>
<evidence type="ECO:0000313" key="2">
    <source>
        <dbReference type="EMBL" id="KFB41276.1"/>
    </source>
</evidence>